<accession>A0A9N9BGZ2</accession>
<comment type="caution">
    <text evidence="9">The sequence shown here is derived from an EMBL/GenBank/DDBJ whole genome shotgun (WGS) entry which is preliminary data.</text>
</comment>
<name>A0A9N9BGZ2_9GLOM</name>
<proteinExistence type="inferred from homology"/>
<dbReference type="EMBL" id="CAJVPQ010001739">
    <property type="protein sequence ID" value="CAG8567581.1"/>
    <property type="molecule type" value="Genomic_DNA"/>
</dbReference>
<evidence type="ECO:0000256" key="4">
    <source>
        <dbReference type="ARBA" id="ARBA00022705"/>
    </source>
</evidence>
<evidence type="ECO:0000313" key="10">
    <source>
        <dbReference type="Proteomes" id="UP000789570"/>
    </source>
</evidence>
<organism evidence="9 10">
    <name type="scientific">Funneliformis caledonium</name>
    <dbReference type="NCBI Taxonomy" id="1117310"/>
    <lineage>
        <taxon>Eukaryota</taxon>
        <taxon>Fungi</taxon>
        <taxon>Fungi incertae sedis</taxon>
        <taxon>Mucoromycota</taxon>
        <taxon>Glomeromycotina</taxon>
        <taxon>Glomeromycetes</taxon>
        <taxon>Glomerales</taxon>
        <taxon>Glomeraceae</taxon>
        <taxon>Funneliformis</taxon>
    </lineage>
</organism>
<evidence type="ECO:0000256" key="2">
    <source>
        <dbReference type="ARBA" id="ARBA00007299"/>
    </source>
</evidence>
<dbReference type="Proteomes" id="UP000789570">
    <property type="component" value="Unassembled WGS sequence"/>
</dbReference>
<feature type="domain" description="DNA polymerase alpha/delta/epsilon subunit B" evidence="7">
    <location>
        <begin position="205"/>
        <end position="409"/>
    </location>
</feature>
<feature type="domain" description="DNA polymerase alpha subunit B OB" evidence="8">
    <location>
        <begin position="75"/>
        <end position="174"/>
    </location>
</feature>
<dbReference type="Pfam" id="PF22062">
    <property type="entry name" value="OB_DPOA2"/>
    <property type="match status" value="1"/>
</dbReference>
<feature type="compositionally biased region" description="Polar residues" evidence="6">
    <location>
        <begin position="8"/>
        <end position="17"/>
    </location>
</feature>
<dbReference type="InterPro" id="IPR016722">
    <property type="entry name" value="DNA_pol_alpha_bsu"/>
</dbReference>
<dbReference type="AlphaFoldDB" id="A0A9N9BGZ2"/>
<sequence>MEERGFQVNGQETQASNTKKKFSDRENKGKIEDILNPNITVYKNSANTFKRCEINLIPDKQVESYRYMYQMRILEALDDRFSNLSTILKDHYNLEISDAFHINRDEIHTVGRICCDSEGNLNTESVLLEIPEKRNRLRLSFDGLKSFSLFSGQIVGVEGTNSTGNHLNMSRIFEIPLLPMCKTPSSELIEYNYGQEKLNGNPLNIVIAAGPFTFNNGFEYEPFKELLSKVNQDKPDLLILLGPFVSEDHLLLKEGKTSKTPGEIFKECIIDELCKVTNVSIVLVPSTKDLFHPFVFPQSPFPKHVLSKNVICVSNPAQFRVNEITFAIDNVDILFHLINNAIERIDGNAKPGLDRMGRLSRHILTQRHLYPLFPTYEEVNLEFKKSSYLELQQLPDVLILPSKLKSFAKVVENVICINPGYLSRDESAGTYAKMTIHPLPKTLIKEDQLIENSVFKRTRVEIIKI</sequence>
<evidence type="ECO:0000256" key="1">
    <source>
        <dbReference type="ARBA" id="ARBA00004123"/>
    </source>
</evidence>
<dbReference type="Pfam" id="PF04042">
    <property type="entry name" value="DNA_pol_E_B"/>
    <property type="match status" value="1"/>
</dbReference>
<dbReference type="PANTHER" id="PTHR23061:SF12">
    <property type="entry name" value="DNA POLYMERASE ALPHA SUBUNIT B"/>
    <property type="match status" value="1"/>
</dbReference>
<keyword evidence="4" id="KW-0235">DNA replication</keyword>
<evidence type="ECO:0000256" key="5">
    <source>
        <dbReference type="ARBA" id="ARBA00023242"/>
    </source>
</evidence>
<comment type="similarity">
    <text evidence="2">Belongs to the DNA polymerase alpha subunit B family.</text>
</comment>
<dbReference type="GO" id="GO:0005658">
    <property type="term" value="C:alpha DNA polymerase:primase complex"/>
    <property type="evidence" value="ECO:0007669"/>
    <property type="project" value="TreeGrafter"/>
</dbReference>
<gene>
    <name evidence="9" type="ORF">FCALED_LOCUS6928</name>
</gene>
<dbReference type="PIRSF" id="PIRSF018300">
    <property type="entry name" value="DNA_pol_alph_2"/>
    <property type="match status" value="1"/>
</dbReference>
<evidence type="ECO:0000256" key="6">
    <source>
        <dbReference type="SAM" id="MobiDB-lite"/>
    </source>
</evidence>
<comment type="subcellular location">
    <subcellularLocation>
        <location evidence="1">Nucleus</location>
    </subcellularLocation>
</comment>
<dbReference type="PANTHER" id="PTHR23061">
    <property type="entry name" value="DNA POLYMERASE 2 ALPHA 70 KDA SUBUNIT"/>
    <property type="match status" value="1"/>
</dbReference>
<dbReference type="InterPro" id="IPR054300">
    <property type="entry name" value="OB_DPOA2"/>
</dbReference>
<keyword evidence="5" id="KW-0539">Nucleus</keyword>
<dbReference type="Gene3D" id="3.60.21.60">
    <property type="match status" value="2"/>
</dbReference>
<evidence type="ECO:0000259" key="7">
    <source>
        <dbReference type="Pfam" id="PF04042"/>
    </source>
</evidence>
<evidence type="ECO:0000256" key="3">
    <source>
        <dbReference type="ARBA" id="ARBA00018596"/>
    </source>
</evidence>
<dbReference type="GO" id="GO:0003677">
    <property type="term" value="F:DNA binding"/>
    <property type="evidence" value="ECO:0007669"/>
    <property type="project" value="InterPro"/>
</dbReference>
<keyword evidence="10" id="KW-1185">Reference proteome</keyword>
<evidence type="ECO:0000313" key="9">
    <source>
        <dbReference type="EMBL" id="CAG8567581.1"/>
    </source>
</evidence>
<reference evidence="9" key="1">
    <citation type="submission" date="2021-06" db="EMBL/GenBank/DDBJ databases">
        <authorList>
            <person name="Kallberg Y."/>
            <person name="Tangrot J."/>
            <person name="Rosling A."/>
        </authorList>
    </citation>
    <scope>NUCLEOTIDE SEQUENCE</scope>
    <source>
        <strain evidence="9">UK204</strain>
    </source>
</reference>
<protein>
    <recommendedName>
        <fullName evidence="3">DNA polymerase alpha subunit B</fullName>
    </recommendedName>
</protein>
<dbReference type="OrthoDB" id="336885at2759"/>
<evidence type="ECO:0000259" key="8">
    <source>
        <dbReference type="Pfam" id="PF22062"/>
    </source>
</evidence>
<feature type="region of interest" description="Disordered" evidence="6">
    <location>
        <begin position="1"/>
        <end position="26"/>
    </location>
</feature>
<dbReference type="InterPro" id="IPR007185">
    <property type="entry name" value="DNA_pol_a/d/e_bsu"/>
</dbReference>
<dbReference type="GO" id="GO:0006270">
    <property type="term" value="P:DNA replication initiation"/>
    <property type="evidence" value="ECO:0007669"/>
    <property type="project" value="TreeGrafter"/>
</dbReference>